<evidence type="ECO:0000256" key="2">
    <source>
        <dbReference type="ARBA" id="ARBA00022801"/>
    </source>
</evidence>
<dbReference type="InterPro" id="IPR008928">
    <property type="entry name" value="6-hairpin_glycosidase_sf"/>
</dbReference>
<comment type="similarity">
    <text evidence="1">Belongs to the glycosyl hydrolase 63 family.</text>
</comment>
<dbReference type="GO" id="GO:0009311">
    <property type="term" value="P:oligosaccharide metabolic process"/>
    <property type="evidence" value="ECO:0007669"/>
    <property type="project" value="InterPro"/>
</dbReference>
<dbReference type="InterPro" id="IPR012341">
    <property type="entry name" value="6hp_glycosidase-like_sf"/>
</dbReference>
<keyword evidence="2" id="KW-0378">Hydrolase</keyword>
<accession>X0TTS2</accession>
<feature type="domain" description="Mannosylglycerate hydrolase MGH1-like glycoside hydrolase" evidence="4">
    <location>
        <begin position="32"/>
        <end position="292"/>
    </location>
</feature>
<dbReference type="AlphaFoldDB" id="X0TTS2"/>
<evidence type="ECO:0000256" key="3">
    <source>
        <dbReference type="ARBA" id="ARBA00023295"/>
    </source>
</evidence>
<dbReference type="PANTHER" id="PTHR10412">
    <property type="entry name" value="MANNOSYL-OLIGOSACCHARIDE GLUCOSIDASE"/>
    <property type="match status" value="1"/>
</dbReference>
<dbReference type="SUPFAM" id="SSF48208">
    <property type="entry name" value="Six-hairpin glycosidases"/>
    <property type="match status" value="1"/>
</dbReference>
<dbReference type="EMBL" id="BARS01005841">
    <property type="protein sequence ID" value="GAF79510.1"/>
    <property type="molecule type" value="Genomic_DNA"/>
</dbReference>
<proteinExistence type="inferred from homology"/>
<keyword evidence="3" id="KW-0326">Glycosidase</keyword>
<dbReference type="GO" id="GO:0004573">
    <property type="term" value="F:Glc3Man9GlcNAc2 oligosaccharide glucosidase activity"/>
    <property type="evidence" value="ECO:0007669"/>
    <property type="project" value="InterPro"/>
</dbReference>
<dbReference type="Pfam" id="PF22422">
    <property type="entry name" value="MGH1-like_GH"/>
    <property type="match status" value="1"/>
</dbReference>
<dbReference type="PANTHER" id="PTHR10412:SF11">
    <property type="entry name" value="MANNOSYL-OLIGOSACCHARIDE GLUCOSIDASE"/>
    <property type="match status" value="1"/>
</dbReference>
<feature type="non-terminal residue" evidence="5">
    <location>
        <position position="293"/>
    </location>
</feature>
<organism evidence="5">
    <name type="scientific">marine sediment metagenome</name>
    <dbReference type="NCBI Taxonomy" id="412755"/>
    <lineage>
        <taxon>unclassified sequences</taxon>
        <taxon>metagenomes</taxon>
        <taxon>ecological metagenomes</taxon>
    </lineage>
</organism>
<gene>
    <name evidence="5" type="ORF">S01H1_11457</name>
</gene>
<evidence type="ECO:0000256" key="1">
    <source>
        <dbReference type="ARBA" id="ARBA00010833"/>
    </source>
</evidence>
<dbReference type="GO" id="GO:0006487">
    <property type="term" value="P:protein N-linked glycosylation"/>
    <property type="evidence" value="ECO:0007669"/>
    <property type="project" value="TreeGrafter"/>
</dbReference>
<dbReference type="Gene3D" id="1.50.10.10">
    <property type="match status" value="1"/>
</dbReference>
<name>X0TTS2_9ZZZZ</name>
<protein>
    <recommendedName>
        <fullName evidence="4">Mannosylglycerate hydrolase MGH1-like glycoside hydrolase domain-containing protein</fullName>
    </recommendedName>
</protein>
<dbReference type="GO" id="GO:0005789">
    <property type="term" value="C:endoplasmic reticulum membrane"/>
    <property type="evidence" value="ECO:0007669"/>
    <property type="project" value="TreeGrafter"/>
</dbReference>
<sequence length="293" mass="34238">MAKIFADYVERAKRILDDNWTGSSTKPSPSLYPHQWNWDSGFIAIGRSHYDTARAIQEIETLFAAQWSNGMLPQIVFNPTELGHYFPEPDFWQTERSPHTPSSKLTSGITMPPIHAIAVEKIYQNARQPRRVRPFVERIYPKLLALHAYLYRERDPNHEGLIYIRHPWESGIDNSPTWDVPLKRIAIDKASLPEYTRRDLGHGIDPRMRPSDDDYDRYVYLVDLFRQCDYDEFRIREACPFLIQDPLFNSILCRANESLVRLAETIGESPETPRSWAKNTADAISKKLWHEEH</sequence>
<evidence type="ECO:0000313" key="5">
    <source>
        <dbReference type="EMBL" id="GAF79510.1"/>
    </source>
</evidence>
<reference evidence="5" key="1">
    <citation type="journal article" date="2014" name="Front. Microbiol.">
        <title>High frequency of phylogenetically diverse reductive dehalogenase-homologous genes in deep subseafloor sedimentary metagenomes.</title>
        <authorList>
            <person name="Kawai M."/>
            <person name="Futagami T."/>
            <person name="Toyoda A."/>
            <person name="Takaki Y."/>
            <person name="Nishi S."/>
            <person name="Hori S."/>
            <person name="Arai W."/>
            <person name="Tsubouchi T."/>
            <person name="Morono Y."/>
            <person name="Uchiyama I."/>
            <person name="Ito T."/>
            <person name="Fujiyama A."/>
            <person name="Inagaki F."/>
            <person name="Takami H."/>
        </authorList>
    </citation>
    <scope>NUCLEOTIDE SEQUENCE</scope>
    <source>
        <strain evidence="5">Expedition CK06-06</strain>
    </source>
</reference>
<dbReference type="InterPro" id="IPR004888">
    <property type="entry name" value="Glycoside_hydrolase_63"/>
</dbReference>
<dbReference type="InterPro" id="IPR054491">
    <property type="entry name" value="MGH1-like_GH"/>
</dbReference>
<comment type="caution">
    <text evidence="5">The sequence shown here is derived from an EMBL/GenBank/DDBJ whole genome shotgun (WGS) entry which is preliminary data.</text>
</comment>
<evidence type="ECO:0000259" key="4">
    <source>
        <dbReference type="Pfam" id="PF22422"/>
    </source>
</evidence>